<evidence type="ECO:0000313" key="2">
    <source>
        <dbReference type="Proteomes" id="UP000679179"/>
    </source>
</evidence>
<comment type="caution">
    <text evidence="1">The sequence shown here is derived from an EMBL/GenBank/DDBJ whole genome shotgun (WGS) entry which is preliminary data.</text>
</comment>
<dbReference type="Proteomes" id="UP000679179">
    <property type="component" value="Unassembled WGS sequence"/>
</dbReference>
<reference evidence="1" key="1">
    <citation type="submission" date="2021-03" db="EMBL/GenBank/DDBJ databases">
        <title>Taxonomic study of Clostridium polyendosporum from meadow-gley soil under rice.</title>
        <authorList>
            <person name="Kobayashi H."/>
            <person name="Tanizawa Y."/>
            <person name="Yagura M."/>
        </authorList>
    </citation>
    <scope>NUCLEOTIDE SEQUENCE</scope>
    <source>
        <strain evidence="1">JCM 30710</strain>
    </source>
</reference>
<dbReference type="Gene3D" id="3.40.50.1010">
    <property type="entry name" value="5'-nuclease"/>
    <property type="match status" value="1"/>
</dbReference>
<proteinExistence type="predicted"/>
<dbReference type="EMBL" id="BOPZ01000002">
    <property type="protein sequence ID" value="GIM27606.1"/>
    <property type="molecule type" value="Genomic_DNA"/>
</dbReference>
<evidence type="ECO:0000313" key="1">
    <source>
        <dbReference type="EMBL" id="GIM27606.1"/>
    </source>
</evidence>
<dbReference type="RefSeq" id="WP_212902367.1">
    <property type="nucleotide sequence ID" value="NZ_BOPZ01000002.1"/>
</dbReference>
<gene>
    <name evidence="1" type="ORF">CPJCM30710_02720</name>
</gene>
<keyword evidence="2" id="KW-1185">Reference proteome</keyword>
<dbReference type="AlphaFoldDB" id="A0A919RWC8"/>
<dbReference type="InterPro" id="IPR029060">
    <property type="entry name" value="PIN-like_dom_sf"/>
</dbReference>
<dbReference type="SUPFAM" id="SSF88723">
    <property type="entry name" value="PIN domain-like"/>
    <property type="match status" value="1"/>
</dbReference>
<name>A0A919RWC8_9CLOT</name>
<sequence>MVTKEYLLDTNIVIRVWNKYPNLFDNIEKSEGIDFKISQDIAEELSRKEFREYNGVAILTDKFIKLLGHIINNSIYSLEEDYKTNEYIKYKNNNNIYLVNGDKISVNDYNLIHICEIYKQYILVTEDKKLFKSAKLLLNPSQVLTFNQFIDDLKNLEILYK</sequence>
<organism evidence="1 2">
    <name type="scientific">Clostridium polyendosporum</name>
    <dbReference type="NCBI Taxonomy" id="69208"/>
    <lineage>
        <taxon>Bacteria</taxon>
        <taxon>Bacillati</taxon>
        <taxon>Bacillota</taxon>
        <taxon>Clostridia</taxon>
        <taxon>Eubacteriales</taxon>
        <taxon>Clostridiaceae</taxon>
        <taxon>Clostridium</taxon>
    </lineage>
</organism>
<protein>
    <recommendedName>
        <fullName evidence="3">PIN domain-containing protein</fullName>
    </recommendedName>
</protein>
<evidence type="ECO:0008006" key="3">
    <source>
        <dbReference type="Google" id="ProtNLM"/>
    </source>
</evidence>
<accession>A0A919RWC8</accession>